<dbReference type="KEGG" id="tso:IZ6_07590"/>
<keyword evidence="2" id="KW-1185">Reference proteome</keyword>
<protein>
    <submittedName>
        <fullName evidence="1">Uncharacterized protein</fullName>
    </submittedName>
</protein>
<dbReference type="Proteomes" id="UP000515317">
    <property type="component" value="Chromosome"/>
</dbReference>
<accession>A0A6S6QIH0</accession>
<gene>
    <name evidence="1" type="ORF">IZ6_07590</name>
</gene>
<proteinExistence type="predicted"/>
<dbReference type="RefSeq" id="WP_222876685.1">
    <property type="nucleotide sequence ID" value="NZ_AP023361.1"/>
</dbReference>
<evidence type="ECO:0000313" key="2">
    <source>
        <dbReference type="Proteomes" id="UP000515317"/>
    </source>
</evidence>
<sequence>MADDIVNLGEARRRRDATAKALADEGREEAAIQLDTEAQEPRAAWLEAASWCVRCPHCEFAIAVPLPNVAECETSARFEPRNESRFVCCGACGLRDIRVGPITIMAERIEP</sequence>
<organism evidence="1 2">
    <name type="scientific">Terrihabitans soli</name>
    <dbReference type="NCBI Taxonomy" id="708113"/>
    <lineage>
        <taxon>Bacteria</taxon>
        <taxon>Pseudomonadati</taxon>
        <taxon>Pseudomonadota</taxon>
        <taxon>Alphaproteobacteria</taxon>
        <taxon>Hyphomicrobiales</taxon>
        <taxon>Terrihabitans</taxon>
    </lineage>
</organism>
<dbReference type="EMBL" id="AP023361">
    <property type="protein sequence ID" value="BCJ90024.1"/>
    <property type="molecule type" value="Genomic_DNA"/>
</dbReference>
<reference evidence="1 2" key="1">
    <citation type="submission" date="2020-08" db="EMBL/GenBank/DDBJ databases">
        <title>Genome sequence of Rhizobiales bacterium strain IZ6.</title>
        <authorList>
            <person name="Nakai R."/>
            <person name="Naganuma T."/>
        </authorList>
    </citation>
    <scope>NUCLEOTIDE SEQUENCE [LARGE SCALE GENOMIC DNA]</scope>
    <source>
        <strain evidence="1 2">IZ6</strain>
    </source>
</reference>
<name>A0A6S6QIH0_9HYPH</name>
<evidence type="ECO:0000313" key="1">
    <source>
        <dbReference type="EMBL" id="BCJ90024.1"/>
    </source>
</evidence>
<dbReference type="AlphaFoldDB" id="A0A6S6QIH0"/>